<name>A0AAD6ZJY1_9AGAR</name>
<organism evidence="1 2">
    <name type="scientific">Mycena albidolilacea</name>
    <dbReference type="NCBI Taxonomy" id="1033008"/>
    <lineage>
        <taxon>Eukaryota</taxon>
        <taxon>Fungi</taxon>
        <taxon>Dikarya</taxon>
        <taxon>Basidiomycota</taxon>
        <taxon>Agaricomycotina</taxon>
        <taxon>Agaricomycetes</taxon>
        <taxon>Agaricomycetidae</taxon>
        <taxon>Agaricales</taxon>
        <taxon>Marasmiineae</taxon>
        <taxon>Mycenaceae</taxon>
        <taxon>Mycena</taxon>
    </lineage>
</organism>
<keyword evidence="2" id="KW-1185">Reference proteome</keyword>
<accession>A0AAD6ZJY1</accession>
<reference evidence="1" key="1">
    <citation type="submission" date="2023-03" db="EMBL/GenBank/DDBJ databases">
        <title>Massive genome expansion in bonnet fungi (Mycena s.s.) driven by repeated elements and novel gene families across ecological guilds.</title>
        <authorList>
            <consortium name="Lawrence Berkeley National Laboratory"/>
            <person name="Harder C.B."/>
            <person name="Miyauchi S."/>
            <person name="Viragh M."/>
            <person name="Kuo A."/>
            <person name="Thoen E."/>
            <person name="Andreopoulos B."/>
            <person name="Lu D."/>
            <person name="Skrede I."/>
            <person name="Drula E."/>
            <person name="Henrissat B."/>
            <person name="Morin E."/>
            <person name="Kohler A."/>
            <person name="Barry K."/>
            <person name="LaButti K."/>
            <person name="Morin E."/>
            <person name="Salamov A."/>
            <person name="Lipzen A."/>
            <person name="Mereny Z."/>
            <person name="Hegedus B."/>
            <person name="Baldrian P."/>
            <person name="Stursova M."/>
            <person name="Weitz H."/>
            <person name="Taylor A."/>
            <person name="Grigoriev I.V."/>
            <person name="Nagy L.G."/>
            <person name="Martin F."/>
            <person name="Kauserud H."/>
        </authorList>
    </citation>
    <scope>NUCLEOTIDE SEQUENCE</scope>
    <source>
        <strain evidence="1">CBHHK002</strain>
    </source>
</reference>
<dbReference type="InterPro" id="IPR032675">
    <property type="entry name" value="LRR_dom_sf"/>
</dbReference>
<dbReference type="Proteomes" id="UP001218218">
    <property type="component" value="Unassembled WGS sequence"/>
</dbReference>
<comment type="caution">
    <text evidence="1">The sequence shown here is derived from an EMBL/GenBank/DDBJ whole genome shotgun (WGS) entry which is preliminary data.</text>
</comment>
<proteinExistence type="predicted"/>
<evidence type="ECO:0000313" key="1">
    <source>
        <dbReference type="EMBL" id="KAJ7326181.1"/>
    </source>
</evidence>
<sequence>MPTQPFPADLARELFETTALMHPNTIPTLLQVARRVLIWIEPLLYRVVCSSSHPAILRATKSKPPAFFHSAVRHLFLDGSTSDAWSFEEATAVLRLCTGVINFAVIGNFSGPTLLPILAGMKVQRLTACLELLFGDHASTDLALPAFASLTHVDIFDEILPDETKLCSSLPALPALTHLCLNNEVPPPTIQLLLATCPRLALLVVLWPKTFAREGLSWVMDEAAPVIRDVRLVAGMYTDYWADWETGARGLPNFWTAAEDFVAQKRSGAIAADQYWMD</sequence>
<dbReference type="Gene3D" id="3.80.10.10">
    <property type="entry name" value="Ribonuclease Inhibitor"/>
    <property type="match status" value="1"/>
</dbReference>
<dbReference type="EMBL" id="JARIHO010000042">
    <property type="protein sequence ID" value="KAJ7326181.1"/>
    <property type="molecule type" value="Genomic_DNA"/>
</dbReference>
<protein>
    <submittedName>
        <fullName evidence="1">Uncharacterized protein</fullName>
    </submittedName>
</protein>
<evidence type="ECO:0000313" key="2">
    <source>
        <dbReference type="Proteomes" id="UP001218218"/>
    </source>
</evidence>
<gene>
    <name evidence="1" type="ORF">DFH08DRAFT_885004</name>
</gene>
<dbReference type="AlphaFoldDB" id="A0AAD6ZJY1"/>